<evidence type="ECO:0000256" key="2">
    <source>
        <dbReference type="ARBA" id="ARBA00022692"/>
    </source>
</evidence>
<feature type="binding site" evidence="5">
    <location>
        <position position="477"/>
    </location>
    <ligand>
        <name>Zn(2+)</name>
        <dbReference type="ChEBI" id="CHEBI:29105"/>
    </ligand>
</feature>
<gene>
    <name evidence="7" type="ORF">PAXRUDRAFT_823837</name>
</gene>
<name>A0A0D0EBZ4_9AGAM</name>
<keyword evidence="3 6" id="KW-1133">Transmembrane helix</keyword>
<evidence type="ECO:0000313" key="7">
    <source>
        <dbReference type="EMBL" id="KIK98475.1"/>
    </source>
</evidence>
<feature type="transmembrane region" description="Helical" evidence="6">
    <location>
        <begin position="367"/>
        <end position="388"/>
    </location>
</feature>
<keyword evidence="4 6" id="KW-0472">Membrane</keyword>
<dbReference type="GO" id="GO:0046872">
    <property type="term" value="F:metal ion binding"/>
    <property type="evidence" value="ECO:0007669"/>
    <property type="project" value="UniProtKB-KW"/>
</dbReference>
<feature type="transmembrane region" description="Helical" evidence="6">
    <location>
        <begin position="400"/>
        <end position="421"/>
    </location>
</feature>
<dbReference type="GO" id="GO:0038023">
    <property type="term" value="F:signaling receptor activity"/>
    <property type="evidence" value="ECO:0007669"/>
    <property type="project" value="TreeGrafter"/>
</dbReference>
<evidence type="ECO:0000256" key="5">
    <source>
        <dbReference type="PIRSR" id="PIRSR604254-1"/>
    </source>
</evidence>
<dbReference type="GO" id="GO:0006882">
    <property type="term" value="P:intracellular zinc ion homeostasis"/>
    <property type="evidence" value="ECO:0007669"/>
    <property type="project" value="TreeGrafter"/>
</dbReference>
<feature type="transmembrane region" description="Helical" evidence="6">
    <location>
        <begin position="340"/>
        <end position="361"/>
    </location>
</feature>
<organism evidence="7 8">
    <name type="scientific">Paxillus rubicundulus Ve08.2h10</name>
    <dbReference type="NCBI Taxonomy" id="930991"/>
    <lineage>
        <taxon>Eukaryota</taxon>
        <taxon>Fungi</taxon>
        <taxon>Dikarya</taxon>
        <taxon>Basidiomycota</taxon>
        <taxon>Agaricomycotina</taxon>
        <taxon>Agaricomycetes</taxon>
        <taxon>Agaricomycetidae</taxon>
        <taxon>Boletales</taxon>
        <taxon>Paxilineae</taxon>
        <taxon>Paxillaceae</taxon>
        <taxon>Paxillus</taxon>
    </lineage>
</organism>
<evidence type="ECO:0000256" key="1">
    <source>
        <dbReference type="ARBA" id="ARBA00004141"/>
    </source>
</evidence>
<feature type="binding site" evidence="5">
    <location>
        <position position="473"/>
    </location>
    <ligand>
        <name>Zn(2+)</name>
        <dbReference type="ChEBI" id="CHEBI:29105"/>
    </ligand>
</feature>
<evidence type="ECO:0000256" key="6">
    <source>
        <dbReference type="SAM" id="Phobius"/>
    </source>
</evidence>
<dbReference type="EMBL" id="KN824891">
    <property type="protein sequence ID" value="KIK98475.1"/>
    <property type="molecule type" value="Genomic_DNA"/>
</dbReference>
<comment type="subcellular location">
    <subcellularLocation>
        <location evidence="1">Membrane</location>
        <topology evidence="1">Multi-pass membrane protein</topology>
    </subcellularLocation>
</comment>
<feature type="transmembrane region" description="Helical" evidence="6">
    <location>
        <begin position="306"/>
        <end position="328"/>
    </location>
</feature>
<dbReference type="AlphaFoldDB" id="A0A0D0EBZ4"/>
<dbReference type="Proteomes" id="UP000054538">
    <property type="component" value="Unassembled WGS sequence"/>
</dbReference>
<feature type="transmembrane region" description="Helical" evidence="6">
    <location>
        <begin position="427"/>
        <end position="450"/>
    </location>
</feature>
<dbReference type="PANTHER" id="PTHR20855">
    <property type="entry name" value="ADIPOR/PROGESTIN RECEPTOR-RELATED"/>
    <property type="match status" value="1"/>
</dbReference>
<dbReference type="GO" id="GO:0016020">
    <property type="term" value="C:membrane"/>
    <property type="evidence" value="ECO:0007669"/>
    <property type="project" value="UniProtKB-SubCell"/>
</dbReference>
<dbReference type="FunCoup" id="A0A0D0EBZ4">
    <property type="interactions" value="8"/>
</dbReference>
<dbReference type="InterPro" id="IPR004254">
    <property type="entry name" value="AdipoR/HlyIII-related"/>
</dbReference>
<keyword evidence="2 6" id="KW-0812">Transmembrane</keyword>
<dbReference type="Pfam" id="PF03006">
    <property type="entry name" value="HlyIII"/>
    <property type="match status" value="1"/>
</dbReference>
<keyword evidence="5" id="KW-0862">Zinc</keyword>
<protein>
    <recommendedName>
        <fullName evidence="9">HlyIII-domain-containing protein</fullName>
    </recommendedName>
</protein>
<feature type="binding site" evidence="5">
    <location>
        <position position="323"/>
    </location>
    <ligand>
        <name>Zn(2+)</name>
        <dbReference type="ChEBI" id="CHEBI:29105"/>
    </ligand>
</feature>
<evidence type="ECO:0008006" key="9">
    <source>
        <dbReference type="Google" id="ProtNLM"/>
    </source>
</evidence>
<dbReference type="InParanoid" id="A0A0D0EBZ4"/>
<keyword evidence="5" id="KW-0479">Metal-binding</keyword>
<dbReference type="OrthoDB" id="5585746at2759"/>
<dbReference type="PANTHER" id="PTHR20855:SF97">
    <property type="entry name" value="ADIPOR-LIKE RECEPTOR IZH3-RELATED"/>
    <property type="match status" value="1"/>
</dbReference>
<dbReference type="STRING" id="930991.A0A0D0EBZ4"/>
<evidence type="ECO:0000256" key="3">
    <source>
        <dbReference type="ARBA" id="ARBA00022989"/>
    </source>
</evidence>
<dbReference type="HOGENOM" id="CLU_021163_0_0_1"/>
<accession>A0A0D0EBZ4</accession>
<evidence type="ECO:0000313" key="8">
    <source>
        <dbReference type="Proteomes" id="UP000054538"/>
    </source>
</evidence>
<sequence>MAVTSTHRLRHRRRFSTTDTVHDARILSCQRLPHSLEALDLSSASAKESLGTLRVLVLSYLEDVETRLSKLESPLSDISIPEAFKIKGEYSAEEARIWARDALDMLRSIRSDVCSHLPELPDVPSLSDVRTHLTFSLADITSAVDDARSRFSDTYISTLSARLQSLQIHLRSMDVLTTDLHSLSHSKRLSGLVESFMSSELVAELTDDVIEVEDIALDIARAVKQSLQGSKLIHYVDLPPQWRNNRFVTGGYRFIPLEKWPLIIMSLFAIHNETLNIHTHLIPFSLWLINCIPVFNAPTFQDIPEAAFITFALICLFSSVVWHTMAGCAHPEGMELCARIDYVGIGWLISASVGTIVYYGFQCHPELGKFFLVCCFLTGVAGNAFPFFKWFNDPVYRYWRIAFFLTLSFTGVAPMAVLAYLHSIWQVIVYVEPIWPSLASYFVGLVFYATRIPERLLSDRFSHWLDWCGGGSHAIWHAFIVLAISQHRTAIASLRNGIPCAMAP</sequence>
<reference evidence="7 8" key="1">
    <citation type="submission" date="2014-04" db="EMBL/GenBank/DDBJ databases">
        <authorList>
            <consortium name="DOE Joint Genome Institute"/>
            <person name="Kuo A."/>
            <person name="Kohler A."/>
            <person name="Jargeat P."/>
            <person name="Nagy L.G."/>
            <person name="Floudas D."/>
            <person name="Copeland A."/>
            <person name="Barry K.W."/>
            <person name="Cichocki N."/>
            <person name="Veneault-Fourrey C."/>
            <person name="LaButti K."/>
            <person name="Lindquist E.A."/>
            <person name="Lipzen A."/>
            <person name="Lundell T."/>
            <person name="Morin E."/>
            <person name="Murat C."/>
            <person name="Sun H."/>
            <person name="Tunlid A."/>
            <person name="Henrissat B."/>
            <person name="Grigoriev I.V."/>
            <person name="Hibbett D.S."/>
            <person name="Martin F."/>
            <person name="Nordberg H.P."/>
            <person name="Cantor M.N."/>
            <person name="Hua S.X."/>
        </authorList>
    </citation>
    <scope>NUCLEOTIDE SEQUENCE [LARGE SCALE GENOMIC DNA]</scope>
    <source>
        <strain evidence="7 8">Ve08.2h10</strain>
    </source>
</reference>
<evidence type="ECO:0000256" key="4">
    <source>
        <dbReference type="ARBA" id="ARBA00023136"/>
    </source>
</evidence>
<reference evidence="8" key="2">
    <citation type="submission" date="2015-01" db="EMBL/GenBank/DDBJ databases">
        <title>Evolutionary Origins and Diversification of the Mycorrhizal Mutualists.</title>
        <authorList>
            <consortium name="DOE Joint Genome Institute"/>
            <consortium name="Mycorrhizal Genomics Consortium"/>
            <person name="Kohler A."/>
            <person name="Kuo A."/>
            <person name="Nagy L.G."/>
            <person name="Floudas D."/>
            <person name="Copeland A."/>
            <person name="Barry K.W."/>
            <person name="Cichocki N."/>
            <person name="Veneault-Fourrey C."/>
            <person name="LaButti K."/>
            <person name="Lindquist E.A."/>
            <person name="Lipzen A."/>
            <person name="Lundell T."/>
            <person name="Morin E."/>
            <person name="Murat C."/>
            <person name="Riley R."/>
            <person name="Ohm R."/>
            <person name="Sun H."/>
            <person name="Tunlid A."/>
            <person name="Henrissat B."/>
            <person name="Grigoriev I.V."/>
            <person name="Hibbett D.S."/>
            <person name="Martin F."/>
        </authorList>
    </citation>
    <scope>NUCLEOTIDE SEQUENCE [LARGE SCALE GENOMIC DNA]</scope>
    <source>
        <strain evidence="8">Ve08.2h10</strain>
    </source>
</reference>
<keyword evidence="8" id="KW-1185">Reference proteome</keyword>
<proteinExistence type="predicted"/>